<gene>
    <name evidence="2" type="ORF">SAMN04489724_0612</name>
</gene>
<protein>
    <submittedName>
        <fullName evidence="2">Glycosyltransferase involved in cell wall bisynthesis</fullName>
    </submittedName>
</protein>
<accession>A0A1I6XQX5</accession>
<dbReference type="Proteomes" id="UP000199673">
    <property type="component" value="Unassembled WGS sequence"/>
</dbReference>
<dbReference type="RefSeq" id="WP_091691221.1">
    <property type="nucleotide sequence ID" value="NZ_FPBF01000001.1"/>
</dbReference>
<dbReference type="STRING" id="305507.SAMN04489724_0612"/>
<evidence type="ECO:0000313" key="3">
    <source>
        <dbReference type="Proteomes" id="UP000199673"/>
    </source>
</evidence>
<dbReference type="SUPFAM" id="SSF53756">
    <property type="entry name" value="UDP-Glycosyltransferase/glycogen phosphorylase"/>
    <property type="match status" value="1"/>
</dbReference>
<evidence type="ECO:0000259" key="1">
    <source>
        <dbReference type="Pfam" id="PF00534"/>
    </source>
</evidence>
<keyword evidence="3" id="KW-1185">Reference proteome</keyword>
<sequence>MRILFLGETYRADAKSWIRGIESNFDTKLETMELPKGTSRSVRMLAAIGFFWKIISTRFSQPFDLVLAERATSYGFFSLFVNAKRRIVAQQGISDVYPENGISGFYKSILQRKVYKHVDLIHAWGKVMTFAMLESGASPSKIMVLPKGIDLSNYQNPAKESLEPALIVTRSLFDLYRHVDIVEAVRILQPRNVHIKVYFVGQGPEKSTLESLIKTYKLEGKIILKGQIPNEELPALMNLCRYYVAVPTTEGVSSSLFEAMAAGCYPIVTDLPANQVFIKNGENGSLVEPCNPEQLADAIQYALTNDLKVNAALLQNRVFIEEHVDFDKNMKTISARYKSMLKTTNNS</sequence>
<dbReference type="PANTHER" id="PTHR12526">
    <property type="entry name" value="GLYCOSYLTRANSFERASE"/>
    <property type="match status" value="1"/>
</dbReference>
<dbReference type="Gene3D" id="3.40.50.2000">
    <property type="entry name" value="Glycogen Phosphorylase B"/>
    <property type="match status" value="2"/>
</dbReference>
<dbReference type="EMBL" id="FPBF01000001">
    <property type="protein sequence ID" value="SFT40483.1"/>
    <property type="molecule type" value="Genomic_DNA"/>
</dbReference>
<dbReference type="PANTHER" id="PTHR12526:SF641">
    <property type="entry name" value="LIPOPOLYSACCHARIDE CORE BIOSYNTHESIS PROTEIN RFAG"/>
    <property type="match status" value="1"/>
</dbReference>
<dbReference type="GO" id="GO:0016757">
    <property type="term" value="F:glycosyltransferase activity"/>
    <property type="evidence" value="ECO:0007669"/>
    <property type="project" value="InterPro"/>
</dbReference>
<proteinExistence type="predicted"/>
<dbReference type="OrthoDB" id="832722at2"/>
<dbReference type="AlphaFoldDB" id="A0A1I6XQX5"/>
<organism evidence="2 3">
    <name type="scientific">Algoriphagus locisalis</name>
    <dbReference type="NCBI Taxonomy" id="305507"/>
    <lineage>
        <taxon>Bacteria</taxon>
        <taxon>Pseudomonadati</taxon>
        <taxon>Bacteroidota</taxon>
        <taxon>Cytophagia</taxon>
        <taxon>Cytophagales</taxon>
        <taxon>Cyclobacteriaceae</taxon>
        <taxon>Algoriphagus</taxon>
    </lineage>
</organism>
<keyword evidence="2" id="KW-0808">Transferase</keyword>
<reference evidence="3" key="1">
    <citation type="submission" date="2016-10" db="EMBL/GenBank/DDBJ databases">
        <authorList>
            <person name="Varghese N."/>
            <person name="Submissions S."/>
        </authorList>
    </citation>
    <scope>NUCLEOTIDE SEQUENCE [LARGE SCALE GENOMIC DNA]</scope>
    <source>
        <strain evidence="3">DSM 23445</strain>
    </source>
</reference>
<name>A0A1I6XQX5_9BACT</name>
<dbReference type="Pfam" id="PF00534">
    <property type="entry name" value="Glycos_transf_1"/>
    <property type="match status" value="1"/>
</dbReference>
<evidence type="ECO:0000313" key="2">
    <source>
        <dbReference type="EMBL" id="SFT40483.1"/>
    </source>
</evidence>
<dbReference type="InterPro" id="IPR001296">
    <property type="entry name" value="Glyco_trans_1"/>
</dbReference>
<feature type="domain" description="Glycosyl transferase family 1" evidence="1">
    <location>
        <begin position="164"/>
        <end position="308"/>
    </location>
</feature>